<dbReference type="GO" id="GO:0055037">
    <property type="term" value="C:recycling endosome"/>
    <property type="evidence" value="ECO:0007669"/>
    <property type="project" value="TreeGrafter"/>
</dbReference>
<feature type="domain" description="UDENN" evidence="3">
    <location>
        <begin position="198"/>
        <end position="663"/>
    </location>
</feature>
<reference evidence="4" key="2">
    <citation type="journal article" date="2022" name="Microbiol. Resour. Announc.">
        <title>Whole-Genome Sequence of Entomortierella parvispora E1425, a Mucoromycotan Fungus Associated with Burkholderiaceae-Related Endosymbiotic Bacteria.</title>
        <authorList>
            <person name="Herlambang A."/>
            <person name="Guo Y."/>
            <person name="Takashima Y."/>
            <person name="Narisawa K."/>
            <person name="Ohta H."/>
            <person name="Nishizawa T."/>
        </authorList>
    </citation>
    <scope>NUCLEOTIDE SEQUENCE</scope>
    <source>
        <strain evidence="4">E1425</strain>
    </source>
</reference>
<proteinExistence type="inferred from homology"/>
<dbReference type="PROSITE" id="PS50211">
    <property type="entry name" value="DENN"/>
    <property type="match status" value="1"/>
</dbReference>
<comment type="caution">
    <text evidence="4">The sequence shown here is derived from an EMBL/GenBank/DDBJ whole genome shotgun (WGS) entry which is preliminary data.</text>
</comment>
<dbReference type="OrthoDB" id="10265409at2759"/>
<gene>
    <name evidence="4" type="ORF">EMPS_11620</name>
</gene>
<dbReference type="Pfam" id="PF09794">
    <property type="entry name" value="Avl9"/>
    <property type="match status" value="1"/>
</dbReference>
<dbReference type="Proteomes" id="UP000827284">
    <property type="component" value="Unassembled WGS sequence"/>
</dbReference>
<organism evidence="4 5">
    <name type="scientific">Entomortierella parvispora</name>
    <dbReference type="NCBI Taxonomy" id="205924"/>
    <lineage>
        <taxon>Eukaryota</taxon>
        <taxon>Fungi</taxon>
        <taxon>Fungi incertae sedis</taxon>
        <taxon>Mucoromycota</taxon>
        <taxon>Mortierellomycotina</taxon>
        <taxon>Mortierellomycetes</taxon>
        <taxon>Mortierellales</taxon>
        <taxon>Mortierellaceae</taxon>
        <taxon>Entomortierella</taxon>
    </lineage>
</organism>
<dbReference type="GO" id="GO:0005085">
    <property type="term" value="F:guanyl-nucleotide exchange factor activity"/>
    <property type="evidence" value="ECO:0007669"/>
    <property type="project" value="InterPro"/>
</dbReference>
<evidence type="ECO:0000313" key="5">
    <source>
        <dbReference type="Proteomes" id="UP000827284"/>
    </source>
</evidence>
<evidence type="ECO:0000313" key="4">
    <source>
        <dbReference type="EMBL" id="GJJ79260.1"/>
    </source>
</evidence>
<dbReference type="PANTHER" id="PTHR13677:SF0">
    <property type="entry name" value="LD41638P"/>
    <property type="match status" value="1"/>
</dbReference>
<feature type="compositionally biased region" description="Low complexity" evidence="2">
    <location>
        <begin position="57"/>
        <end position="126"/>
    </location>
</feature>
<feature type="compositionally biased region" description="Basic and acidic residues" evidence="2">
    <location>
        <begin position="852"/>
        <end position="867"/>
    </location>
</feature>
<keyword evidence="5" id="KW-1185">Reference proteome</keyword>
<protein>
    <recommendedName>
        <fullName evidence="3">UDENN domain-containing protein</fullName>
    </recommendedName>
</protein>
<feature type="region of interest" description="Disordered" evidence="2">
    <location>
        <begin position="43"/>
        <end position="159"/>
    </location>
</feature>
<dbReference type="PANTHER" id="PTHR13677">
    <property type="entry name" value="LD41638P"/>
    <property type="match status" value="1"/>
</dbReference>
<feature type="compositionally biased region" description="Low complexity" evidence="2">
    <location>
        <begin position="816"/>
        <end position="849"/>
    </location>
</feature>
<dbReference type="EMBL" id="BQFW01000017">
    <property type="protein sequence ID" value="GJJ79260.1"/>
    <property type="molecule type" value="Genomic_DNA"/>
</dbReference>
<sequence>MALQDSSLPDPKASKHRSQPYNMHSISTESLPALFGAASLRRTHSNVVSKTRPTRGSSPGAAFASFSSSTPASPMASGSTSSSSSSSSAFRSGANTPSSSSAIPASPGSRSGPLGLSGPSGPSGLLHESAGPTIAPKRGTNSSAQEHPSGPAAAGPRRPVVDVISEHGDLTSESHRRRPSSWDIMDMLAIDQLRQWMVCFCVVNFDLEKGQAIESVYPPSDFTPEERKNICFSSFPDSNTFDVGDTVFNFRIRSTTAGRAATGPTTDAGFLYGYVFFRQKQDPSIRRGYFQKSVVLLSQHPFIGLFSKLVSALGPAYFEVGKPMLETAFHDMARWRPPVTNTLMELPFMGTLYQVQIAKPHQPQLLETTPFEIATFHPDTHILSSVPMDGGLYKHFQDLVPDLWLCWELMTLAEPIMLIGTSPEVCSESVASLVDLINPIPYCGDYRPYFTIQDTDFKSFCNKSSPPSSIVLGVTNPFFIKTLEHWPHIIKIGKPINRRPNSKLTDGKAVAGTTRSGTRPSSLDFVQGLVSKRKGVIQKDTNLLCMLAEATANRSSPGYLLDNILRKHFATLTERFLVPLNRYFATLVPNDISLSSTSQFPHIAPFKQQTFLKFLAKNPPAISFKTSTFKSNADACQTFYKDFLQCGNFATWLRLRTIAAQNELRRRYLEILSLGDITGWVKGRNEVELVDLLVRMREELGGPSGGHKTDLFGLKVKTGRRPGLSREGSSSSIHSAATSDKDWSRAILTEDHRRYNNGDSNEGPRASDSASGSGSGSEGESRTLTPPPFETSHRNGANKPLPSTPSKSIPLHPATLNASSPFSNASSFSSTSSRAVTPSRSSSSSSLNVWVEDPREEIGGQSDRDRSTSSAVRESSPERQRRRFAPEASVIKASSKQKEQLRDQIRLLIEALPVDLRESLQAHEAKRNLRS</sequence>
<comment type="similarity">
    <text evidence="1">Belongs to the DENND6 family.</text>
</comment>
<feature type="region of interest" description="Disordered" evidence="2">
    <location>
        <begin position="1"/>
        <end position="25"/>
    </location>
</feature>
<feature type="region of interest" description="Disordered" evidence="2">
    <location>
        <begin position="752"/>
        <end position="899"/>
    </location>
</feature>
<dbReference type="AlphaFoldDB" id="A0A9P3HM15"/>
<evidence type="ECO:0000256" key="1">
    <source>
        <dbReference type="ARBA" id="ARBA00007159"/>
    </source>
</evidence>
<name>A0A9P3HM15_9FUNG</name>
<accession>A0A9P3HM15</accession>
<dbReference type="InterPro" id="IPR018307">
    <property type="entry name" value="ABL9/DENND6_dom"/>
</dbReference>
<feature type="compositionally biased region" description="Polar residues" evidence="2">
    <location>
        <begin position="45"/>
        <end position="56"/>
    </location>
</feature>
<evidence type="ECO:0000259" key="3">
    <source>
        <dbReference type="PROSITE" id="PS50211"/>
    </source>
</evidence>
<dbReference type="InterPro" id="IPR037516">
    <property type="entry name" value="Tripartite_DENN"/>
</dbReference>
<reference evidence="4" key="1">
    <citation type="submission" date="2021-11" db="EMBL/GenBank/DDBJ databases">
        <authorList>
            <person name="Herlambang A."/>
            <person name="Guo Y."/>
            <person name="Takashima Y."/>
            <person name="Nishizawa T."/>
        </authorList>
    </citation>
    <scope>NUCLEOTIDE SEQUENCE</scope>
    <source>
        <strain evidence="4">E1425</strain>
    </source>
</reference>
<evidence type="ECO:0000256" key="2">
    <source>
        <dbReference type="SAM" id="MobiDB-lite"/>
    </source>
</evidence>
<dbReference type="InterPro" id="IPR024224">
    <property type="entry name" value="DENND6"/>
</dbReference>
<feature type="compositionally biased region" description="Low complexity" evidence="2">
    <location>
        <begin position="721"/>
        <end position="735"/>
    </location>
</feature>
<feature type="region of interest" description="Disordered" evidence="2">
    <location>
        <begin position="719"/>
        <end position="740"/>
    </location>
</feature>